<dbReference type="PANTHER" id="PTHR48077:SF3">
    <property type="entry name" value="TRYPTOPHAN SYNTHASE"/>
    <property type="match status" value="1"/>
</dbReference>
<dbReference type="FunFam" id="3.40.50.1100:FF:000004">
    <property type="entry name" value="Tryptophan synthase beta chain"/>
    <property type="match status" value="1"/>
</dbReference>
<evidence type="ECO:0000259" key="12">
    <source>
        <dbReference type="Pfam" id="PF00291"/>
    </source>
</evidence>
<feature type="modified residue" description="N6-(pyridoxal phosphate)lysine" evidence="11">
    <location>
        <position position="85"/>
    </location>
</feature>
<keyword evidence="5 11" id="KW-0028">Amino-acid biosynthesis</keyword>
<dbReference type="NCBIfam" id="TIGR00263">
    <property type="entry name" value="trpB"/>
    <property type="match status" value="1"/>
</dbReference>
<dbReference type="EMBL" id="JASCXX010000015">
    <property type="protein sequence ID" value="MDI6449976.1"/>
    <property type="molecule type" value="Genomic_DNA"/>
</dbReference>
<organism evidence="13 14">
    <name type="scientific">Anaerobaca lacustris</name>
    <dbReference type="NCBI Taxonomy" id="3044600"/>
    <lineage>
        <taxon>Bacteria</taxon>
        <taxon>Pseudomonadati</taxon>
        <taxon>Planctomycetota</taxon>
        <taxon>Phycisphaerae</taxon>
        <taxon>Sedimentisphaerales</taxon>
        <taxon>Anaerobacaceae</taxon>
        <taxon>Anaerobaca</taxon>
    </lineage>
</organism>
<keyword evidence="6 11" id="KW-0822">Tryptophan biosynthesis</keyword>
<dbReference type="SUPFAM" id="SSF53686">
    <property type="entry name" value="Tryptophan synthase beta subunit-like PLP-dependent enzymes"/>
    <property type="match status" value="1"/>
</dbReference>
<dbReference type="GO" id="GO:0004834">
    <property type="term" value="F:tryptophan synthase activity"/>
    <property type="evidence" value="ECO:0007669"/>
    <property type="project" value="UniProtKB-UniRule"/>
</dbReference>
<comment type="function">
    <text evidence="11">The beta subunit is responsible for the synthesis of L-tryptophan from indole and L-serine.</text>
</comment>
<evidence type="ECO:0000256" key="4">
    <source>
        <dbReference type="ARBA" id="ARBA00011270"/>
    </source>
</evidence>
<evidence type="ECO:0000256" key="2">
    <source>
        <dbReference type="ARBA" id="ARBA00004733"/>
    </source>
</evidence>
<evidence type="ECO:0000256" key="7">
    <source>
        <dbReference type="ARBA" id="ARBA00022898"/>
    </source>
</evidence>
<comment type="catalytic activity">
    <reaction evidence="10 11">
        <text>(1S,2R)-1-C-(indol-3-yl)glycerol 3-phosphate + L-serine = D-glyceraldehyde 3-phosphate + L-tryptophan + H2O</text>
        <dbReference type="Rhea" id="RHEA:10532"/>
        <dbReference type="ChEBI" id="CHEBI:15377"/>
        <dbReference type="ChEBI" id="CHEBI:33384"/>
        <dbReference type="ChEBI" id="CHEBI:57912"/>
        <dbReference type="ChEBI" id="CHEBI:58866"/>
        <dbReference type="ChEBI" id="CHEBI:59776"/>
        <dbReference type="EC" id="4.2.1.20"/>
    </reaction>
</comment>
<dbReference type="InterPro" id="IPR001926">
    <property type="entry name" value="TrpB-like_PALP"/>
</dbReference>
<dbReference type="PIRSF" id="PIRSF001413">
    <property type="entry name" value="Trp_syn_beta"/>
    <property type="match status" value="1"/>
</dbReference>
<dbReference type="InterPro" id="IPR036052">
    <property type="entry name" value="TrpB-like_PALP_sf"/>
</dbReference>
<keyword evidence="8 11" id="KW-0057">Aromatic amino acid biosynthesis</keyword>
<dbReference type="Gene3D" id="3.40.50.1100">
    <property type="match status" value="2"/>
</dbReference>
<dbReference type="HAMAP" id="MF_00133">
    <property type="entry name" value="Trp_synth_beta"/>
    <property type="match status" value="1"/>
</dbReference>
<dbReference type="InterPro" id="IPR023026">
    <property type="entry name" value="Trp_synth_beta/beta-like"/>
</dbReference>
<dbReference type="PROSITE" id="PS00168">
    <property type="entry name" value="TRP_SYNTHASE_BETA"/>
    <property type="match status" value="1"/>
</dbReference>
<dbReference type="Proteomes" id="UP001431776">
    <property type="component" value="Unassembled WGS sequence"/>
</dbReference>
<evidence type="ECO:0000256" key="11">
    <source>
        <dbReference type="HAMAP-Rule" id="MF_00133"/>
    </source>
</evidence>
<evidence type="ECO:0000313" key="14">
    <source>
        <dbReference type="Proteomes" id="UP001431776"/>
    </source>
</evidence>
<dbReference type="EC" id="4.2.1.20" evidence="11"/>
<evidence type="ECO:0000313" key="13">
    <source>
        <dbReference type="EMBL" id="MDI6449976.1"/>
    </source>
</evidence>
<keyword evidence="7 11" id="KW-0663">Pyridoxal phosphate</keyword>
<evidence type="ECO:0000256" key="8">
    <source>
        <dbReference type="ARBA" id="ARBA00023141"/>
    </source>
</evidence>
<evidence type="ECO:0000256" key="3">
    <source>
        <dbReference type="ARBA" id="ARBA00009982"/>
    </source>
</evidence>
<dbReference type="CDD" id="cd06446">
    <property type="entry name" value="Trp-synth_B"/>
    <property type="match status" value="1"/>
</dbReference>
<comment type="subunit">
    <text evidence="4 11">Tetramer of two alpha and two beta chains.</text>
</comment>
<evidence type="ECO:0000256" key="10">
    <source>
        <dbReference type="ARBA" id="ARBA00049047"/>
    </source>
</evidence>
<feature type="domain" description="Tryptophan synthase beta chain-like PALP" evidence="12">
    <location>
        <begin position="51"/>
        <end position="371"/>
    </location>
</feature>
<reference evidence="13" key="1">
    <citation type="submission" date="2023-05" db="EMBL/GenBank/DDBJ databases">
        <title>Anaerotaeda fermentans gen. nov., sp. nov., a novel anaerobic planctomycete of the new family within the order Sedimentisphaerales isolated from Taman Peninsula, Russia.</title>
        <authorList>
            <person name="Khomyakova M.A."/>
            <person name="Merkel A.Y."/>
            <person name="Slobodkin A.I."/>
        </authorList>
    </citation>
    <scope>NUCLEOTIDE SEQUENCE</scope>
    <source>
        <strain evidence="13">M17dextr</strain>
    </source>
</reference>
<dbReference type="Pfam" id="PF00291">
    <property type="entry name" value="PALP"/>
    <property type="match status" value="1"/>
</dbReference>
<sequence length="391" mass="41933">MKHRGRYGDYGGYYVPEVLIPVLEELEEAFDRFRDDPAFVAELAELSTHYAGRPTPLYHAKRFSEHVGFKVYLKREDLLHGGAHKVNNTLGQGLLAKHMGKSKLIAETGAGQHGLATAMIGALLGMETKIFMGVTDVERQSVNVHKMKLCGAEVIPVEGGTGTLKDAINDALRYWTSHVTDTFYLFGTAAGPHPYPTIVRHFQSCISREARQQFLDQTGRLPDMVVACVGGGSNAIGAFAHFIDDPDVELIGVEAGGQGVATGKHAASIVAGTPGVLHGARSYLLQDAEGQVMDTESISAGLDYPGVGPEHCHLSDIGRARYVAADDAEVLETFGLLARIEGILPALESTHALAYVAGLKGTLGPETIVMVNLSGRGDKDVGIVEQHRPLE</sequence>
<evidence type="ECO:0000256" key="9">
    <source>
        <dbReference type="ARBA" id="ARBA00023239"/>
    </source>
</evidence>
<evidence type="ECO:0000256" key="1">
    <source>
        <dbReference type="ARBA" id="ARBA00001933"/>
    </source>
</evidence>
<evidence type="ECO:0000256" key="5">
    <source>
        <dbReference type="ARBA" id="ARBA00022605"/>
    </source>
</evidence>
<dbReference type="AlphaFoldDB" id="A0AAW6TW72"/>
<dbReference type="InterPro" id="IPR006654">
    <property type="entry name" value="Trp_synth_beta"/>
</dbReference>
<evidence type="ECO:0000256" key="6">
    <source>
        <dbReference type="ARBA" id="ARBA00022822"/>
    </source>
</evidence>
<comment type="pathway">
    <text evidence="2 11">Amino-acid biosynthesis; L-tryptophan biosynthesis; L-tryptophan from chorismate: step 5/5.</text>
</comment>
<comment type="caution">
    <text evidence="13">The sequence shown here is derived from an EMBL/GenBank/DDBJ whole genome shotgun (WGS) entry which is preliminary data.</text>
</comment>
<dbReference type="PANTHER" id="PTHR48077">
    <property type="entry name" value="TRYPTOPHAN SYNTHASE-RELATED"/>
    <property type="match status" value="1"/>
</dbReference>
<name>A0AAW6TW72_9BACT</name>
<comment type="similarity">
    <text evidence="3 11">Belongs to the TrpB family.</text>
</comment>
<dbReference type="InterPro" id="IPR006653">
    <property type="entry name" value="Trp_synth_b_CS"/>
</dbReference>
<keyword evidence="9 11" id="KW-0456">Lyase</keyword>
<dbReference type="GO" id="GO:0005737">
    <property type="term" value="C:cytoplasm"/>
    <property type="evidence" value="ECO:0007669"/>
    <property type="project" value="TreeGrafter"/>
</dbReference>
<accession>A0AAW6TW72</accession>
<proteinExistence type="inferred from homology"/>
<comment type="cofactor">
    <cofactor evidence="1 11">
        <name>pyridoxal 5'-phosphate</name>
        <dbReference type="ChEBI" id="CHEBI:597326"/>
    </cofactor>
</comment>
<keyword evidence="14" id="KW-1185">Reference proteome</keyword>
<gene>
    <name evidence="11 13" type="primary">trpB</name>
    <name evidence="13" type="ORF">QJ522_13035</name>
</gene>
<protein>
    <recommendedName>
        <fullName evidence="11">Tryptophan synthase beta chain</fullName>
        <ecNumber evidence="11">4.2.1.20</ecNumber>
    </recommendedName>
</protein>
<dbReference type="RefSeq" id="WP_349245384.1">
    <property type="nucleotide sequence ID" value="NZ_JASCXX010000015.1"/>
</dbReference>